<dbReference type="PANTHER" id="PTHR11659">
    <property type="entry name" value="GLUTAMYL-TRNA GLN AMIDOTRANSFERASE SUBUNIT B MITOCHONDRIAL AND PROKARYOTIC PET112-RELATED"/>
    <property type="match status" value="1"/>
</dbReference>
<evidence type="ECO:0000256" key="5">
    <source>
        <dbReference type="ARBA" id="ARBA00047913"/>
    </source>
</evidence>
<evidence type="ECO:0000256" key="4">
    <source>
        <dbReference type="ARBA" id="ARBA00022917"/>
    </source>
</evidence>
<dbReference type="SMART" id="SM00845">
    <property type="entry name" value="GatB_Yqey"/>
    <property type="match status" value="1"/>
</dbReference>
<dbReference type="InterPro" id="IPR014746">
    <property type="entry name" value="Gln_synth/guanido_kin_cat_dom"/>
</dbReference>
<comment type="caution">
    <text evidence="7">The sequence shown here is derived from an EMBL/GenBank/DDBJ whole genome shotgun (WGS) entry which is preliminary data.</text>
</comment>
<dbReference type="SUPFAM" id="SSF55931">
    <property type="entry name" value="Glutamine synthetase/guanido kinase"/>
    <property type="match status" value="1"/>
</dbReference>
<name>A0AAV4FBG4_9GAST</name>
<dbReference type="GO" id="GO:0030956">
    <property type="term" value="C:glutamyl-tRNA(Gln) amidotransferase complex"/>
    <property type="evidence" value="ECO:0007669"/>
    <property type="project" value="TreeGrafter"/>
</dbReference>
<keyword evidence="4" id="KW-0648">Protein biosynthesis</keyword>
<keyword evidence="2" id="KW-0547">Nucleotide-binding</keyword>
<evidence type="ECO:0000256" key="1">
    <source>
        <dbReference type="ARBA" id="ARBA00022598"/>
    </source>
</evidence>
<accession>A0AAV4FBG4</accession>
<dbReference type="Gene3D" id="1.10.10.410">
    <property type="match status" value="1"/>
</dbReference>
<organism evidence="7 8">
    <name type="scientific">Elysia marginata</name>
    <dbReference type="NCBI Taxonomy" id="1093978"/>
    <lineage>
        <taxon>Eukaryota</taxon>
        <taxon>Metazoa</taxon>
        <taxon>Spiralia</taxon>
        <taxon>Lophotrochozoa</taxon>
        <taxon>Mollusca</taxon>
        <taxon>Gastropoda</taxon>
        <taxon>Heterobranchia</taxon>
        <taxon>Euthyneura</taxon>
        <taxon>Panpulmonata</taxon>
        <taxon>Sacoglossa</taxon>
        <taxon>Placobranchoidea</taxon>
        <taxon>Plakobranchidae</taxon>
        <taxon>Elysia</taxon>
    </lineage>
</organism>
<reference evidence="7 8" key="1">
    <citation type="journal article" date="2021" name="Elife">
        <title>Chloroplast acquisition without the gene transfer in kleptoplastic sea slugs, Plakobranchus ocellatus.</title>
        <authorList>
            <person name="Maeda T."/>
            <person name="Takahashi S."/>
            <person name="Yoshida T."/>
            <person name="Shimamura S."/>
            <person name="Takaki Y."/>
            <person name="Nagai Y."/>
            <person name="Toyoda A."/>
            <person name="Suzuki Y."/>
            <person name="Arimoto A."/>
            <person name="Ishii H."/>
            <person name="Satoh N."/>
            <person name="Nishiyama T."/>
            <person name="Hasebe M."/>
            <person name="Maruyama T."/>
            <person name="Minagawa J."/>
            <person name="Obokata J."/>
            <person name="Shigenobu S."/>
        </authorList>
    </citation>
    <scope>NUCLEOTIDE SEQUENCE [LARGE SCALE GENOMIC DNA]</scope>
</reference>
<evidence type="ECO:0000256" key="2">
    <source>
        <dbReference type="ARBA" id="ARBA00022741"/>
    </source>
</evidence>
<dbReference type="GO" id="GO:0005739">
    <property type="term" value="C:mitochondrion"/>
    <property type="evidence" value="ECO:0007669"/>
    <property type="project" value="TreeGrafter"/>
</dbReference>
<dbReference type="SUPFAM" id="SSF89095">
    <property type="entry name" value="GatB/YqeY motif"/>
    <property type="match status" value="1"/>
</dbReference>
<dbReference type="InterPro" id="IPR003789">
    <property type="entry name" value="Asn/Gln_tRNA_amidoTrase-B-like"/>
</dbReference>
<keyword evidence="3" id="KW-0067">ATP-binding</keyword>
<dbReference type="GO" id="GO:0005524">
    <property type="term" value="F:ATP binding"/>
    <property type="evidence" value="ECO:0007669"/>
    <property type="project" value="UniProtKB-KW"/>
</dbReference>
<dbReference type="InterPro" id="IPR018027">
    <property type="entry name" value="Asn/Gln_amidotransferase"/>
</dbReference>
<dbReference type="InterPro" id="IPR017959">
    <property type="entry name" value="Asn/Gln-tRNA_amidoTrfase_suB/E"/>
</dbReference>
<dbReference type="GO" id="GO:0032543">
    <property type="term" value="P:mitochondrial translation"/>
    <property type="evidence" value="ECO:0007669"/>
    <property type="project" value="TreeGrafter"/>
</dbReference>
<proteinExistence type="predicted"/>
<dbReference type="EMBL" id="BMAT01000636">
    <property type="protein sequence ID" value="GFR70023.1"/>
    <property type="molecule type" value="Genomic_DNA"/>
</dbReference>
<dbReference type="PANTHER" id="PTHR11659:SF0">
    <property type="entry name" value="GLUTAMYL-TRNA(GLN) AMIDOTRANSFERASE SUBUNIT B, MITOCHONDRIAL"/>
    <property type="match status" value="1"/>
</dbReference>
<protein>
    <submittedName>
        <fullName evidence="7">Glutamyl-tRNA(Gln) amidotransferase subunit B, mitochondrial</fullName>
    </submittedName>
</protein>
<dbReference type="AlphaFoldDB" id="A0AAV4FBG4"/>
<dbReference type="Pfam" id="PF02637">
    <property type="entry name" value="GatB_Yqey"/>
    <property type="match status" value="1"/>
</dbReference>
<keyword evidence="1" id="KW-0436">Ligase</keyword>
<dbReference type="GO" id="GO:0070681">
    <property type="term" value="P:glutaminyl-tRNAGln biosynthesis via transamidation"/>
    <property type="evidence" value="ECO:0007669"/>
    <property type="project" value="TreeGrafter"/>
</dbReference>
<dbReference type="InterPro" id="IPR023168">
    <property type="entry name" value="GatB_Yqey_C_2"/>
</dbReference>
<gene>
    <name evidence="7" type="ORF">ElyMa_000317900</name>
</gene>
<dbReference type="InterPro" id="IPR006075">
    <property type="entry name" value="Asn/Gln-tRNA_Trfase_suB/E_cat"/>
</dbReference>
<sequence length="482" mass="53092">MASLSTSDTFFKSVFPLKLRRAKLILPKPQRIFACSLCGSPQSRSLTKHSSTTQKQALNIADNGKKWQSVIGLEIHAQIKSASKLFSGAGTQFGVSPNTQVSLFDAAFPGTLPAWEQGRQEGGMESKTVDKGLSRGDGVGLMEIVTAPDFTCGDDAASFVKDLRDVLVTLGTCDGRMAEGSMRVDANVSVHLPGDPWGTRTEVKNLNSTRNVRLAIDYEIERQIEILENAGVIENETRSFDAEDGQTVAMRDKEKLLDYRFLPEPNLPPLVIHLDRSTLPSESSSLFVTLEEDGSGIDKICLPDQQREILEKDYEVPLIHSVVLVRHGLYDLFVTLVTHHNCDTRAASAILKTSYVAFLDDQKVEASNSPVSTQELAELIHIYHRGEISSSSLSIVLGELSIKQHLSCQAIIEEKGLWMVSNEEVIHAAIDEVLAKNPQNVKSYKKGKVNQLKVFTNKVIKILEGKANASHVQSLIKEKLDK</sequence>
<evidence type="ECO:0000259" key="6">
    <source>
        <dbReference type="SMART" id="SM00845"/>
    </source>
</evidence>
<dbReference type="Proteomes" id="UP000762676">
    <property type="component" value="Unassembled WGS sequence"/>
</dbReference>
<feature type="domain" description="Asn/Gln amidotransferase" evidence="6">
    <location>
        <begin position="331"/>
        <end position="480"/>
    </location>
</feature>
<comment type="catalytic activity">
    <reaction evidence="5">
        <text>L-glutamyl-tRNA(Gln) + L-glutamine + ATP + H2O = L-glutaminyl-tRNA(Gln) + L-glutamate + ADP + phosphate + H(+)</text>
        <dbReference type="Rhea" id="RHEA:17521"/>
        <dbReference type="Rhea" id="RHEA-COMP:9681"/>
        <dbReference type="Rhea" id="RHEA-COMP:9684"/>
        <dbReference type="ChEBI" id="CHEBI:15377"/>
        <dbReference type="ChEBI" id="CHEBI:15378"/>
        <dbReference type="ChEBI" id="CHEBI:29985"/>
        <dbReference type="ChEBI" id="CHEBI:30616"/>
        <dbReference type="ChEBI" id="CHEBI:43474"/>
        <dbReference type="ChEBI" id="CHEBI:58359"/>
        <dbReference type="ChEBI" id="CHEBI:78520"/>
        <dbReference type="ChEBI" id="CHEBI:78521"/>
        <dbReference type="ChEBI" id="CHEBI:456216"/>
    </reaction>
</comment>
<evidence type="ECO:0000313" key="7">
    <source>
        <dbReference type="EMBL" id="GFR70023.1"/>
    </source>
</evidence>
<evidence type="ECO:0000313" key="8">
    <source>
        <dbReference type="Proteomes" id="UP000762676"/>
    </source>
</evidence>
<keyword evidence="8" id="KW-1185">Reference proteome</keyword>
<evidence type="ECO:0000256" key="3">
    <source>
        <dbReference type="ARBA" id="ARBA00022840"/>
    </source>
</evidence>
<dbReference type="Pfam" id="PF02934">
    <property type="entry name" value="GatB_N"/>
    <property type="match status" value="2"/>
</dbReference>
<dbReference type="GO" id="GO:0050567">
    <property type="term" value="F:glutaminyl-tRNA synthase (glutamine-hydrolyzing) activity"/>
    <property type="evidence" value="ECO:0007669"/>
    <property type="project" value="TreeGrafter"/>
</dbReference>